<dbReference type="Proteomes" id="UP000516373">
    <property type="component" value="Chromosome"/>
</dbReference>
<dbReference type="RefSeq" id="WP_190899000.1">
    <property type="nucleotide sequence ID" value="NZ_AP023439.1"/>
</dbReference>
<feature type="transmembrane region" description="Helical" evidence="1">
    <location>
        <begin position="20"/>
        <end position="40"/>
    </location>
</feature>
<evidence type="ECO:0000313" key="3">
    <source>
        <dbReference type="Proteomes" id="UP000516373"/>
    </source>
</evidence>
<dbReference type="AlphaFoldDB" id="A0A7G1NBS8"/>
<accession>A0A7G1NBS8</accession>
<evidence type="ECO:0000256" key="1">
    <source>
        <dbReference type="SAM" id="Phobius"/>
    </source>
</evidence>
<feature type="transmembrane region" description="Helical" evidence="1">
    <location>
        <begin position="90"/>
        <end position="110"/>
    </location>
</feature>
<organism evidence="2 3">
    <name type="scientific">Streptomyces tuirus</name>
    <dbReference type="NCBI Taxonomy" id="68278"/>
    <lineage>
        <taxon>Bacteria</taxon>
        <taxon>Bacillati</taxon>
        <taxon>Actinomycetota</taxon>
        <taxon>Actinomycetes</taxon>
        <taxon>Kitasatosporales</taxon>
        <taxon>Streptomycetaceae</taxon>
        <taxon>Streptomyces</taxon>
    </lineage>
</organism>
<keyword evidence="1" id="KW-0812">Transmembrane</keyword>
<dbReference type="EMBL" id="AP023439">
    <property type="protein sequence ID" value="BCL20593.1"/>
    <property type="molecule type" value="Genomic_DNA"/>
</dbReference>
<reference evidence="2 3" key="1">
    <citation type="journal article" date="2014" name="Int. J. Syst. Evol. Microbiol.">
        <title>Complete genome sequence of Corynebacterium casei LMG S-19264T (=DSM 44701T), isolated from a smear-ripened cheese.</title>
        <authorList>
            <consortium name="US DOE Joint Genome Institute (JGI-PGF)"/>
            <person name="Walter F."/>
            <person name="Albersmeier A."/>
            <person name="Kalinowski J."/>
            <person name="Ruckert C."/>
        </authorList>
    </citation>
    <scope>NUCLEOTIDE SEQUENCE [LARGE SCALE GENOMIC DNA]</scope>
    <source>
        <strain evidence="2 3">JCM 4255</strain>
    </source>
</reference>
<protein>
    <submittedName>
        <fullName evidence="2">Uncharacterized protein</fullName>
    </submittedName>
</protein>
<keyword evidence="1" id="KW-0472">Membrane</keyword>
<evidence type="ECO:0000313" key="2">
    <source>
        <dbReference type="EMBL" id="BCL20593.1"/>
    </source>
</evidence>
<sequence length="155" mass="16846">MSRQGANEMTDLARSPMRPVALSLCVLSAAMVVLSLISDGNAFSDSWWLVAFVLWLLLWGVLRSMTRGVAERPQAGLDERERGLRDRVSFIGYQCAVGAGMLVVLVMVVFQNQPDVIERMPALLTTLMLTASAVPSIVLGMSGVGVEDDDEDESE</sequence>
<dbReference type="KEGG" id="stui:GCM10017668_24360"/>
<feature type="transmembrane region" description="Helical" evidence="1">
    <location>
        <begin position="122"/>
        <end position="146"/>
    </location>
</feature>
<proteinExistence type="predicted"/>
<name>A0A7G1NBS8_9ACTN</name>
<gene>
    <name evidence="2" type="ORF">GCM10017668_24360</name>
</gene>
<feature type="transmembrane region" description="Helical" evidence="1">
    <location>
        <begin position="46"/>
        <end position="62"/>
    </location>
</feature>
<keyword evidence="1" id="KW-1133">Transmembrane helix</keyword>